<keyword evidence="2" id="KW-1185">Reference proteome</keyword>
<dbReference type="EMBL" id="JAPDRQ010000278">
    <property type="protein sequence ID" value="KAJ9651162.1"/>
    <property type="molecule type" value="Genomic_DNA"/>
</dbReference>
<organism evidence="1 2">
    <name type="scientific">Neophaeococcomyces mojaviensis</name>
    <dbReference type="NCBI Taxonomy" id="3383035"/>
    <lineage>
        <taxon>Eukaryota</taxon>
        <taxon>Fungi</taxon>
        <taxon>Dikarya</taxon>
        <taxon>Ascomycota</taxon>
        <taxon>Pezizomycotina</taxon>
        <taxon>Eurotiomycetes</taxon>
        <taxon>Chaetothyriomycetidae</taxon>
        <taxon>Chaetothyriales</taxon>
        <taxon>Chaetothyriales incertae sedis</taxon>
        <taxon>Neophaeococcomyces</taxon>
    </lineage>
</organism>
<accession>A0ACC2ZUC3</accession>
<comment type="caution">
    <text evidence="1">The sequence shown here is derived from an EMBL/GenBank/DDBJ whole genome shotgun (WGS) entry which is preliminary data.</text>
</comment>
<dbReference type="Proteomes" id="UP001172386">
    <property type="component" value="Unassembled WGS sequence"/>
</dbReference>
<protein>
    <submittedName>
        <fullName evidence="1">Uncharacterized protein</fullName>
    </submittedName>
</protein>
<evidence type="ECO:0000313" key="2">
    <source>
        <dbReference type="Proteomes" id="UP001172386"/>
    </source>
</evidence>
<evidence type="ECO:0000313" key="1">
    <source>
        <dbReference type="EMBL" id="KAJ9651162.1"/>
    </source>
</evidence>
<name>A0ACC2ZUC3_9EURO</name>
<reference evidence="1" key="1">
    <citation type="submission" date="2022-10" db="EMBL/GenBank/DDBJ databases">
        <title>Culturing micro-colonial fungi from biological soil crusts in the Mojave desert and describing Neophaeococcomyces mojavensis, and introducing the new genera and species Taxawa tesnikishii.</title>
        <authorList>
            <person name="Kurbessoian T."/>
            <person name="Stajich J.E."/>
        </authorList>
    </citation>
    <scope>NUCLEOTIDE SEQUENCE</scope>
    <source>
        <strain evidence="1">JES_112</strain>
    </source>
</reference>
<sequence>MQSERQNLERGYANTKVVRPAKDSVIQYGINRNLAQLNGIALEDFDSIVQQAQVSEPQHIRANSDHDQETTSASTFIGVAEVIDHDRLGDGVANAYDSTADVDAEWGSSPEDFTFLALNQDSFVAELSSLNKDVPGLGLYDDELARIDICEGIEQTPFILLESPTEQTGPDLSLTGLRTEHEEWAHTASCGVSNDVLVLPDVQSPSEIRGYIETHTSDQAVKGIQGSSVAKRNFNQAFGVNQFDSGSGDADFELLASSSSLEPSQFSPSSSHDSSSNSRLIPAAVAATETLRTRLLAPKPAPSSQPSAPIPSIWHRGAELTKKSRRCANRPDRTKARNPRKKRQRFTDIHKKQQTASMRQIGACEKCHNQKDRCETNLDDPEDPCSRCARLIEGQPKLRCIRWHLANLSLHRDQQSPWPEWTARYNDMNNASDISHWKDSEIKALTLSHGMPGATYKLHVRRFVPQPGDMLYETWFDRSLNCWKRHSIQPYAVVNMVEFKREVYRYVKDSIPNFVIGVIQKMCGGDEMLKQTYRMAIRRCYDHRVRNKERQALYKALCLWVGSRVNSLPETAVGEDKIASRVDDPSSPYYGLYPIAPVIYSQQETVMFTQIMRPLQRQLLEELDALLRGKKKESWLTIYLRDAEFAVQMASTTRFANPESIFKNRIGVTTLISHFHRNKGHVPFMMCNDPDRINELAAVAELDQEQLRFVQQTSKWVRERQHVFQEAKSQRDPTKDFYYVFQLSDPQWHPLAESMVN</sequence>
<gene>
    <name evidence="1" type="ORF">H2198_009563</name>
</gene>
<proteinExistence type="predicted"/>